<evidence type="ECO:0000256" key="1">
    <source>
        <dbReference type="SAM" id="Coils"/>
    </source>
</evidence>
<gene>
    <name evidence="2" type="ORF">SteCoe_17228</name>
</gene>
<dbReference type="AlphaFoldDB" id="A0A1R2BZD9"/>
<feature type="coiled-coil region" evidence="1">
    <location>
        <begin position="80"/>
        <end position="107"/>
    </location>
</feature>
<keyword evidence="3" id="KW-1185">Reference proteome</keyword>
<protein>
    <submittedName>
        <fullName evidence="2">Uncharacterized protein</fullName>
    </submittedName>
</protein>
<keyword evidence="1" id="KW-0175">Coiled coil</keyword>
<feature type="coiled-coil region" evidence="1">
    <location>
        <begin position="139"/>
        <end position="166"/>
    </location>
</feature>
<dbReference type="EMBL" id="MPUH01000351">
    <property type="protein sequence ID" value="OMJ82152.1"/>
    <property type="molecule type" value="Genomic_DNA"/>
</dbReference>
<evidence type="ECO:0000313" key="2">
    <source>
        <dbReference type="EMBL" id="OMJ82152.1"/>
    </source>
</evidence>
<name>A0A1R2BZD9_9CILI</name>
<comment type="caution">
    <text evidence="2">The sequence shown here is derived from an EMBL/GenBank/DDBJ whole genome shotgun (WGS) entry which is preliminary data.</text>
</comment>
<organism evidence="2 3">
    <name type="scientific">Stentor coeruleus</name>
    <dbReference type="NCBI Taxonomy" id="5963"/>
    <lineage>
        <taxon>Eukaryota</taxon>
        <taxon>Sar</taxon>
        <taxon>Alveolata</taxon>
        <taxon>Ciliophora</taxon>
        <taxon>Postciliodesmatophora</taxon>
        <taxon>Heterotrichea</taxon>
        <taxon>Heterotrichida</taxon>
        <taxon>Stentoridae</taxon>
        <taxon>Stentor</taxon>
    </lineage>
</organism>
<dbReference type="Proteomes" id="UP000187209">
    <property type="component" value="Unassembled WGS sequence"/>
</dbReference>
<sequence length="401" mass="46443">MKPMPSRGYYVGRSNSHLNFSNITSRNPTEKSVKDTLGQEKEYESIAEEAAIQNIQSPIVRRDKSVDCLKDTFTTGNSYAVLYKQKIIQLETDLDRVRQEYLRILEDKVLIEKEVICYKQRVRVLEEKMCVDELKANSVDDLNNQLKMQKSKCENLTKKHEEATKKFNDLCKIVEVERDNLDKVQKTYEDRIFKLNKDNIALKTEMSFKDQFCEKLQEELNHMKSLSKTHYENKTVKALSYIILSKDTKKPIDPTVKLKELESEYEKLVNDYNILLSKYKAYKKFTNSLINLIKAKNHQEALEFIELANPENNPNSVINHSKSSTMSTSPMKTEGNETDVNNLLNIISGLEQKVESLKIKLEVGHSEKDMLAFIQCQASVIEDYLNEDSEISQINSSLFSF</sequence>
<reference evidence="2 3" key="1">
    <citation type="submission" date="2016-11" db="EMBL/GenBank/DDBJ databases">
        <title>The macronuclear genome of Stentor coeruleus: a giant cell with tiny introns.</title>
        <authorList>
            <person name="Slabodnick M."/>
            <person name="Ruby J.G."/>
            <person name="Reiff S.B."/>
            <person name="Swart E.C."/>
            <person name="Gosai S."/>
            <person name="Prabakaran S."/>
            <person name="Witkowska E."/>
            <person name="Larue G.E."/>
            <person name="Fisher S."/>
            <person name="Freeman R.M."/>
            <person name="Gunawardena J."/>
            <person name="Chu W."/>
            <person name="Stover N.A."/>
            <person name="Gregory B.D."/>
            <person name="Nowacki M."/>
            <person name="Derisi J."/>
            <person name="Roy S.W."/>
            <person name="Marshall W.F."/>
            <person name="Sood P."/>
        </authorList>
    </citation>
    <scope>NUCLEOTIDE SEQUENCE [LARGE SCALE GENOMIC DNA]</scope>
    <source>
        <strain evidence="2">WM001</strain>
    </source>
</reference>
<accession>A0A1R2BZD9</accession>
<proteinExistence type="predicted"/>
<evidence type="ECO:0000313" key="3">
    <source>
        <dbReference type="Proteomes" id="UP000187209"/>
    </source>
</evidence>